<gene>
    <name evidence="5" type="ORF">Back2_15830</name>
</gene>
<dbReference type="InterPro" id="IPR050204">
    <property type="entry name" value="AraC_XylS_family_regulators"/>
</dbReference>
<reference evidence="5 6" key="1">
    <citation type="submission" date="2018-11" db="EMBL/GenBank/DDBJ databases">
        <title>Complete genome sequence of Nocardioides baekrokdamisoli strain KCTC 39748.</title>
        <authorList>
            <person name="Kang S.W."/>
            <person name="Lee K.C."/>
            <person name="Kim K.K."/>
            <person name="Kim J.S."/>
            <person name="Kim D.S."/>
            <person name="Ko S.H."/>
            <person name="Yang S.H."/>
            <person name="Shin Y.K."/>
            <person name="Lee J.S."/>
        </authorList>
    </citation>
    <scope>NUCLEOTIDE SEQUENCE [LARGE SCALE GENOMIC DNA]</scope>
    <source>
        <strain evidence="5 6">KCTC 39748</strain>
    </source>
</reference>
<dbReference type="PROSITE" id="PS01124">
    <property type="entry name" value="HTH_ARAC_FAMILY_2"/>
    <property type="match status" value="1"/>
</dbReference>
<sequence length="289" mass="31744">MVNMRHAAITPVAYQPPEGKAGEVEVTTVATMLARGGAQLFDHVQRPEFNFVLLTTRGRGTHMLDFTDHPLTPGSVLWVRPGQVQRWGDTAAYDAWVLIFPAGLLATTTAQLTEAGSPGAPCWWSPGDAAAADAATLVEAIASLADDASIPRELRAATLTHLLSAMLLRLTAQARTRPDAPTGSEPWVAFRDLLDREHVRHHDVAWYAQRLGWSTRTLARAARVATGKSPKDLIDERVLLEARRLLAHTDLTVRRVGESTGFDDASNFGAWFRLRTGQTPKEFRRQAQI</sequence>
<evidence type="ECO:0000313" key="5">
    <source>
        <dbReference type="EMBL" id="BBH17296.1"/>
    </source>
</evidence>
<dbReference type="InterPro" id="IPR037923">
    <property type="entry name" value="HTH-like"/>
</dbReference>
<dbReference type="KEGG" id="nbe:Back2_15830"/>
<evidence type="ECO:0000259" key="4">
    <source>
        <dbReference type="PROSITE" id="PS01124"/>
    </source>
</evidence>
<evidence type="ECO:0000256" key="1">
    <source>
        <dbReference type="ARBA" id="ARBA00023015"/>
    </source>
</evidence>
<dbReference type="OrthoDB" id="9799345at2"/>
<dbReference type="InterPro" id="IPR009057">
    <property type="entry name" value="Homeodomain-like_sf"/>
</dbReference>
<feature type="domain" description="HTH araC/xylS-type" evidence="4">
    <location>
        <begin position="188"/>
        <end position="286"/>
    </location>
</feature>
<protein>
    <submittedName>
        <fullName evidence="5">Transcriptional regulator</fullName>
    </submittedName>
</protein>
<dbReference type="Pfam" id="PF12833">
    <property type="entry name" value="HTH_18"/>
    <property type="match status" value="1"/>
</dbReference>
<dbReference type="Proteomes" id="UP000271573">
    <property type="component" value="Chromosome"/>
</dbReference>
<dbReference type="EMBL" id="AP019307">
    <property type="protein sequence ID" value="BBH17296.1"/>
    <property type="molecule type" value="Genomic_DNA"/>
</dbReference>
<dbReference type="GO" id="GO:0003700">
    <property type="term" value="F:DNA-binding transcription factor activity"/>
    <property type="evidence" value="ECO:0007669"/>
    <property type="project" value="InterPro"/>
</dbReference>
<dbReference type="SMART" id="SM00342">
    <property type="entry name" value="HTH_ARAC"/>
    <property type="match status" value="1"/>
</dbReference>
<keyword evidence="2" id="KW-0238">DNA-binding</keyword>
<keyword evidence="3" id="KW-0804">Transcription</keyword>
<dbReference type="Gene3D" id="1.10.10.60">
    <property type="entry name" value="Homeodomain-like"/>
    <property type="match status" value="1"/>
</dbReference>
<dbReference type="Pfam" id="PF02311">
    <property type="entry name" value="AraC_binding"/>
    <property type="match status" value="1"/>
</dbReference>
<evidence type="ECO:0000313" key="6">
    <source>
        <dbReference type="Proteomes" id="UP000271573"/>
    </source>
</evidence>
<accession>A0A3G9IG48</accession>
<name>A0A3G9IG48_9ACTN</name>
<dbReference type="SUPFAM" id="SSF46689">
    <property type="entry name" value="Homeodomain-like"/>
    <property type="match status" value="1"/>
</dbReference>
<dbReference type="GO" id="GO:0043565">
    <property type="term" value="F:sequence-specific DNA binding"/>
    <property type="evidence" value="ECO:0007669"/>
    <property type="project" value="InterPro"/>
</dbReference>
<keyword evidence="1" id="KW-0805">Transcription regulation</keyword>
<dbReference type="SUPFAM" id="SSF51215">
    <property type="entry name" value="Regulatory protein AraC"/>
    <property type="match status" value="1"/>
</dbReference>
<organism evidence="5 6">
    <name type="scientific">Nocardioides baekrokdamisoli</name>
    <dbReference type="NCBI Taxonomy" id="1804624"/>
    <lineage>
        <taxon>Bacteria</taxon>
        <taxon>Bacillati</taxon>
        <taxon>Actinomycetota</taxon>
        <taxon>Actinomycetes</taxon>
        <taxon>Propionibacteriales</taxon>
        <taxon>Nocardioidaceae</taxon>
        <taxon>Nocardioides</taxon>
    </lineage>
</organism>
<keyword evidence="6" id="KW-1185">Reference proteome</keyword>
<dbReference type="PANTHER" id="PTHR46796:SF6">
    <property type="entry name" value="ARAC SUBFAMILY"/>
    <property type="match status" value="1"/>
</dbReference>
<proteinExistence type="predicted"/>
<dbReference type="PANTHER" id="PTHR46796">
    <property type="entry name" value="HTH-TYPE TRANSCRIPTIONAL ACTIVATOR RHAS-RELATED"/>
    <property type="match status" value="1"/>
</dbReference>
<dbReference type="InterPro" id="IPR003313">
    <property type="entry name" value="AraC-bd"/>
</dbReference>
<dbReference type="AlphaFoldDB" id="A0A3G9IG48"/>
<dbReference type="InterPro" id="IPR018060">
    <property type="entry name" value="HTH_AraC"/>
</dbReference>
<evidence type="ECO:0000256" key="2">
    <source>
        <dbReference type="ARBA" id="ARBA00023125"/>
    </source>
</evidence>
<evidence type="ECO:0000256" key="3">
    <source>
        <dbReference type="ARBA" id="ARBA00023163"/>
    </source>
</evidence>